<keyword evidence="7" id="KW-0614">Plasmid</keyword>
<keyword evidence="2" id="KW-0547">Nucleotide-binding</keyword>
<geneLocation type="plasmid" evidence="7 8">
    <name>unnamed7</name>
</geneLocation>
<feature type="compositionally biased region" description="Pro residues" evidence="5">
    <location>
        <begin position="424"/>
        <end position="434"/>
    </location>
</feature>
<gene>
    <name evidence="7" type="ORF">DM194_18220</name>
</gene>
<evidence type="ECO:0000256" key="2">
    <source>
        <dbReference type="ARBA" id="ARBA00022741"/>
    </source>
</evidence>
<dbReference type="GO" id="GO:0004674">
    <property type="term" value="F:protein serine/threonine kinase activity"/>
    <property type="evidence" value="ECO:0007669"/>
    <property type="project" value="TreeGrafter"/>
</dbReference>
<accession>A0A2U9SB73</accession>
<feature type="region of interest" description="Disordered" evidence="5">
    <location>
        <begin position="1"/>
        <end position="62"/>
    </location>
</feature>
<organism evidence="7 8">
    <name type="scientific">Azospirillum ramasamyi</name>
    <dbReference type="NCBI Taxonomy" id="682998"/>
    <lineage>
        <taxon>Bacteria</taxon>
        <taxon>Pseudomonadati</taxon>
        <taxon>Pseudomonadota</taxon>
        <taxon>Alphaproteobacteria</taxon>
        <taxon>Rhodospirillales</taxon>
        <taxon>Azospirillaceae</taxon>
        <taxon>Azospirillum</taxon>
    </lineage>
</organism>
<dbReference type="GO" id="GO:0005524">
    <property type="term" value="F:ATP binding"/>
    <property type="evidence" value="ECO:0007669"/>
    <property type="project" value="UniProtKB-KW"/>
</dbReference>
<feature type="domain" description="Protein kinase" evidence="6">
    <location>
        <begin position="89"/>
        <end position="355"/>
    </location>
</feature>
<dbReference type="PROSITE" id="PS00109">
    <property type="entry name" value="PROTEIN_KINASE_TYR"/>
    <property type="match status" value="1"/>
</dbReference>
<dbReference type="Proteomes" id="UP000249605">
    <property type="component" value="Plasmid unnamed7"/>
</dbReference>
<keyword evidence="3 7" id="KW-0418">Kinase</keyword>
<keyword evidence="4" id="KW-0067">ATP-binding</keyword>
<feature type="compositionally biased region" description="Low complexity" evidence="5">
    <location>
        <begin position="435"/>
        <end position="470"/>
    </location>
</feature>
<keyword evidence="1" id="KW-0808">Transferase</keyword>
<dbReference type="EMBL" id="CP029831">
    <property type="protein sequence ID" value="AWU96241.1"/>
    <property type="molecule type" value="Genomic_DNA"/>
</dbReference>
<evidence type="ECO:0000256" key="3">
    <source>
        <dbReference type="ARBA" id="ARBA00022777"/>
    </source>
</evidence>
<reference evidence="7 8" key="1">
    <citation type="submission" date="2018-06" db="EMBL/GenBank/DDBJ databases">
        <title>Complete genome sequencing of Azospirillum sp. M2T2B2.</title>
        <authorList>
            <person name="Heo J."/>
            <person name="Kim S.-J."/>
            <person name="Kwon S.-W."/>
            <person name="Anandham R."/>
        </authorList>
    </citation>
    <scope>NUCLEOTIDE SEQUENCE [LARGE SCALE GENOMIC DNA]</scope>
    <source>
        <strain evidence="7 8">M2T2B2</strain>
        <plasmid evidence="7 8">unnamed7</plasmid>
    </source>
</reference>
<dbReference type="Pfam" id="PF00069">
    <property type="entry name" value="Pkinase"/>
    <property type="match status" value="1"/>
</dbReference>
<evidence type="ECO:0000256" key="4">
    <source>
        <dbReference type="ARBA" id="ARBA00022840"/>
    </source>
</evidence>
<evidence type="ECO:0000256" key="5">
    <source>
        <dbReference type="SAM" id="MobiDB-lite"/>
    </source>
</evidence>
<evidence type="ECO:0000256" key="1">
    <source>
        <dbReference type="ARBA" id="ARBA00022679"/>
    </source>
</evidence>
<sequence length="770" mass="77926">MAQPPNGTPDGTPDQPPADSHEPTAILPTAPGAPAGAADRGADGEATRLTTPPAATASVTGASVSGVEASGGRAAPAPIGPGTLLSHTYEVDGLIARGGMGEVHRARHVDMNTWHAVKVIRPELAQDAKMVELLRREAAALREIRHEAVVSYDGVFRDEYGRILLSMEYLDGPSLQEVLQGGPLGPDDVAILLDRIASGLAAAHQRGIVHRDMSADNVILPGREIANAKIIDFGIAKQTAGGAGTVIGDAFAGKYGYASPEQFGLFGGEVGPQSDIYSAGLVLAAAALGRPLDMGRTPQAMIERRMSVPDLSALDEPLRGVLCSMLEPDPQNRAGSMTQLVGALTRRPAEITPFDAAPFPAATPAKEEAKPAVAEAAKAGGQAKTAQTAAEPKKKAPVGLIAGGVGGLAAAGIAGFLLFGQSQPPAPAPAPTTAPAPVKEASVPAASATQASAPPATLPAMTTAPLGAPASPTAAAPVKAETPGPVPVEPAVVQAPAAPVPPLPAAPAVQAVTPSAPAPIATPAPAPAQIVPAAVPAAPPVPPITPAEARRRVEAAAAGLTCAGVRAVETGKGLRIGGHVGSDADAGTLKAAITGLPGGVDIAARVAVRPWPLCEALGVAGLPARAEAQAADALELGFNRPSMVYRQGEKLEITVTPGMSGYLTVDYIDIEGNAIHMVPMRLRRDDRVDAGRPVTLGIARSPSDRVYTIAPPYGPAMILALVTSEPLFPADREEVEPAGAYLASLRAAIAKAEAQGSVVVQSAFFTTMAE</sequence>
<dbReference type="OrthoDB" id="9801841at2"/>
<evidence type="ECO:0000259" key="6">
    <source>
        <dbReference type="PROSITE" id="PS50011"/>
    </source>
</evidence>
<dbReference type="Pfam" id="PF14326">
    <property type="entry name" value="DUF4384"/>
    <property type="match status" value="1"/>
</dbReference>
<dbReference type="RefSeq" id="WP_111068984.1">
    <property type="nucleotide sequence ID" value="NZ_CP029831.1"/>
</dbReference>
<dbReference type="PROSITE" id="PS50011">
    <property type="entry name" value="PROTEIN_KINASE_DOM"/>
    <property type="match status" value="1"/>
</dbReference>
<dbReference type="InterPro" id="IPR008266">
    <property type="entry name" value="Tyr_kinase_AS"/>
</dbReference>
<feature type="region of interest" description="Disordered" evidence="5">
    <location>
        <begin position="424"/>
        <end position="482"/>
    </location>
</feature>
<dbReference type="SUPFAM" id="SSF56112">
    <property type="entry name" value="Protein kinase-like (PK-like)"/>
    <property type="match status" value="1"/>
</dbReference>
<dbReference type="CDD" id="cd14014">
    <property type="entry name" value="STKc_PknB_like"/>
    <property type="match status" value="1"/>
</dbReference>
<name>A0A2U9SB73_9PROT</name>
<evidence type="ECO:0000313" key="8">
    <source>
        <dbReference type="Proteomes" id="UP000249605"/>
    </source>
</evidence>
<keyword evidence="8" id="KW-1185">Reference proteome</keyword>
<dbReference type="AlphaFoldDB" id="A0A2U9SB73"/>
<dbReference type="PANTHER" id="PTHR43289">
    <property type="entry name" value="MITOGEN-ACTIVATED PROTEIN KINASE KINASE KINASE 20-RELATED"/>
    <property type="match status" value="1"/>
</dbReference>
<dbReference type="Gene3D" id="1.10.510.10">
    <property type="entry name" value="Transferase(Phosphotransferase) domain 1"/>
    <property type="match status" value="1"/>
</dbReference>
<protein>
    <submittedName>
        <fullName evidence="7">Serine/threonine kinase</fullName>
    </submittedName>
</protein>
<proteinExistence type="predicted"/>
<dbReference type="PANTHER" id="PTHR43289:SF34">
    <property type="entry name" value="SERINE_THREONINE-PROTEIN KINASE YBDM-RELATED"/>
    <property type="match status" value="1"/>
</dbReference>
<feature type="compositionally biased region" description="Low complexity" evidence="5">
    <location>
        <begin position="47"/>
        <end position="62"/>
    </location>
</feature>
<feature type="compositionally biased region" description="Low complexity" evidence="5">
    <location>
        <begin position="29"/>
        <end position="39"/>
    </location>
</feature>
<dbReference type="InterPro" id="IPR011009">
    <property type="entry name" value="Kinase-like_dom_sf"/>
</dbReference>
<dbReference type="InterPro" id="IPR025493">
    <property type="entry name" value="DUF4384"/>
</dbReference>
<dbReference type="KEGG" id="azm:DM194_18220"/>
<evidence type="ECO:0000313" key="7">
    <source>
        <dbReference type="EMBL" id="AWU96241.1"/>
    </source>
</evidence>
<dbReference type="InterPro" id="IPR000719">
    <property type="entry name" value="Prot_kinase_dom"/>
</dbReference>